<gene>
    <name evidence="1" type="ORF">A3L11_00025</name>
</gene>
<dbReference type="AlphaFoldDB" id="A0A2Z2MM28"/>
<accession>A0A2Z2MM28</accession>
<dbReference type="EMBL" id="CP015103">
    <property type="protein sequence ID" value="ASJ07704.1"/>
    <property type="molecule type" value="Genomic_DNA"/>
</dbReference>
<protein>
    <submittedName>
        <fullName evidence="1">Uncharacterized protein</fullName>
    </submittedName>
</protein>
<evidence type="ECO:0000313" key="2">
    <source>
        <dbReference type="Proteomes" id="UP000250125"/>
    </source>
</evidence>
<dbReference type="Proteomes" id="UP000250125">
    <property type="component" value="Chromosome"/>
</dbReference>
<organism evidence="1 2">
    <name type="scientific">Thermococcus siculi</name>
    <dbReference type="NCBI Taxonomy" id="72803"/>
    <lineage>
        <taxon>Archaea</taxon>
        <taxon>Methanobacteriati</taxon>
        <taxon>Methanobacteriota</taxon>
        <taxon>Thermococci</taxon>
        <taxon>Thermococcales</taxon>
        <taxon>Thermococcaceae</taxon>
        <taxon>Thermococcus</taxon>
    </lineage>
</organism>
<reference evidence="1 2" key="1">
    <citation type="submission" date="2016-04" db="EMBL/GenBank/DDBJ databases">
        <title>Complete genome sequence of Thermococcus siculi type strain RG-20.</title>
        <authorList>
            <person name="Oger P.M."/>
        </authorList>
    </citation>
    <scope>NUCLEOTIDE SEQUENCE [LARGE SCALE GENOMIC DNA]</scope>
    <source>
        <strain evidence="1 2">RG-20</strain>
    </source>
</reference>
<name>A0A2Z2MM28_9EURY</name>
<proteinExistence type="predicted"/>
<sequence length="107" mass="12180">MRTYSKVLSYSDPFDVPTGYGKCWSGIIHHVCLRKTKGAVFLLGEQKQGDGIGHLIKKPRACESKRDYGAQQDINHYKSSKLHTVFPLYDGRLKMAKIRYRLIHGAV</sequence>
<evidence type="ECO:0000313" key="1">
    <source>
        <dbReference type="EMBL" id="ASJ07704.1"/>
    </source>
</evidence>
<dbReference type="KEGG" id="tsl:A3L11_00025"/>
<keyword evidence="2" id="KW-1185">Reference proteome</keyword>